<dbReference type="RefSeq" id="XP_001316179.1">
    <property type="nucleotide sequence ID" value="XM_001316144.1"/>
</dbReference>
<dbReference type="SMR" id="A2ETS5"/>
<accession>A2ETS5</accession>
<organism evidence="1 2">
    <name type="scientific">Trichomonas vaginalis (strain ATCC PRA-98 / G3)</name>
    <dbReference type="NCBI Taxonomy" id="412133"/>
    <lineage>
        <taxon>Eukaryota</taxon>
        <taxon>Metamonada</taxon>
        <taxon>Parabasalia</taxon>
        <taxon>Trichomonadida</taxon>
        <taxon>Trichomonadidae</taxon>
        <taxon>Trichomonas</taxon>
    </lineage>
</organism>
<name>A2ETS5_TRIV3</name>
<gene>
    <name evidence="1" type="ORF">TVAG_314860</name>
</gene>
<evidence type="ECO:0000313" key="2">
    <source>
        <dbReference type="Proteomes" id="UP000001542"/>
    </source>
</evidence>
<dbReference type="InParanoid" id="A2ETS5"/>
<dbReference type="PANTHER" id="PTHR16078">
    <property type="entry name" value="COILED-COIL DOMAIN-CONTAINING PROTEIN 87"/>
    <property type="match status" value="1"/>
</dbReference>
<sequence>MDEDNEEPAEIYLKTKAMFEDRSKALKSDVPPISGERKEFLHFKYGYPLTLPVDEKIEEPLSPNSSIKKAANYVFHLQDRGFVDLGGIPRDDPLSVYKNSIRSAAARPKKALVKEDQDLEDKGYMNEPEYQELVTMNIVVESIKLIEQLPFIYTNDIIIWVDKFNSKVGTIARSHILAGEFTYRKRTRKQLLDSTKKFYNEVIEIRKMIIKNVFDLKLVHFNKISRKLEEAIGVKVPRPVKVEKPIEKSAFVQLKEVKTRQFDNEILQKVYEGTSSPVTSLPPSYRPSSAFLDDSYFAKFAQTLHNSVTEARRQLDSVAFDRTPASTPARPKTQQTTPIKKLEIPQKKKIMILGNKTTRKKQEAPPKPVPKPNKQELSSLHRNFWEMDDPLASREGKFTEPFEQFKKITDLDSVEFLTSQNNSSHDPLPFIALNLEPQPKNVRKPTREEMVFNQSTPPNEPIVLVEPKLEDIKVKQNYEVAGQNKDAMVYLLSLPPDKGESKVHARLEQIWDSIGFGIIDKLDMVLKYSHDLEESGKLSESLDLWEEALRTIEVYNRAYSSLKDFLKLGDTAGGGIHRQTILEDLRKDLNNSIDGVRYIARMLRETTGDELVIRRRKAEDLIALRNQKLAMLMHTTQ</sequence>
<dbReference type="AlphaFoldDB" id="A2ETS5"/>
<dbReference type="EMBL" id="DS113489">
    <property type="protein sequence ID" value="EAY03956.1"/>
    <property type="molecule type" value="Genomic_DNA"/>
</dbReference>
<keyword evidence="2" id="KW-1185">Reference proteome</keyword>
<reference evidence="1" key="2">
    <citation type="journal article" date="2007" name="Science">
        <title>Draft genome sequence of the sexually transmitted pathogen Trichomonas vaginalis.</title>
        <authorList>
            <person name="Carlton J.M."/>
            <person name="Hirt R.P."/>
            <person name="Silva J.C."/>
            <person name="Delcher A.L."/>
            <person name="Schatz M."/>
            <person name="Zhao Q."/>
            <person name="Wortman J.R."/>
            <person name="Bidwell S.L."/>
            <person name="Alsmark U.C.M."/>
            <person name="Besteiro S."/>
            <person name="Sicheritz-Ponten T."/>
            <person name="Noel C.J."/>
            <person name="Dacks J.B."/>
            <person name="Foster P.G."/>
            <person name="Simillion C."/>
            <person name="Van de Peer Y."/>
            <person name="Miranda-Saavedra D."/>
            <person name="Barton G.J."/>
            <person name="Westrop G.D."/>
            <person name="Mueller S."/>
            <person name="Dessi D."/>
            <person name="Fiori P.L."/>
            <person name="Ren Q."/>
            <person name="Paulsen I."/>
            <person name="Zhang H."/>
            <person name="Bastida-Corcuera F.D."/>
            <person name="Simoes-Barbosa A."/>
            <person name="Brown M.T."/>
            <person name="Hayes R.D."/>
            <person name="Mukherjee M."/>
            <person name="Okumura C.Y."/>
            <person name="Schneider R."/>
            <person name="Smith A.J."/>
            <person name="Vanacova S."/>
            <person name="Villalvazo M."/>
            <person name="Haas B.J."/>
            <person name="Pertea M."/>
            <person name="Feldblyum T.V."/>
            <person name="Utterback T.R."/>
            <person name="Shu C.L."/>
            <person name="Osoegawa K."/>
            <person name="de Jong P.J."/>
            <person name="Hrdy I."/>
            <person name="Horvathova L."/>
            <person name="Zubacova Z."/>
            <person name="Dolezal P."/>
            <person name="Malik S.B."/>
            <person name="Logsdon J.M. Jr."/>
            <person name="Henze K."/>
            <person name="Gupta A."/>
            <person name="Wang C.C."/>
            <person name="Dunne R.L."/>
            <person name="Upcroft J.A."/>
            <person name="Upcroft P."/>
            <person name="White O."/>
            <person name="Salzberg S.L."/>
            <person name="Tang P."/>
            <person name="Chiu C.-H."/>
            <person name="Lee Y.-S."/>
            <person name="Embley T.M."/>
            <person name="Coombs G.H."/>
            <person name="Mottram J.C."/>
            <person name="Tachezy J."/>
            <person name="Fraser-Liggett C.M."/>
            <person name="Johnson P.J."/>
        </authorList>
    </citation>
    <scope>NUCLEOTIDE SEQUENCE [LARGE SCALE GENOMIC DNA]</scope>
    <source>
        <strain evidence="1">G3</strain>
    </source>
</reference>
<dbReference type="KEGG" id="tva:4761804"/>
<dbReference type="InterPro" id="IPR037383">
    <property type="entry name" value="CCDC87"/>
</dbReference>
<dbReference type="PANTHER" id="PTHR16078:SF1">
    <property type="entry name" value="COILED-COIL DOMAIN-CONTAINING PROTEIN 87"/>
    <property type="match status" value="1"/>
</dbReference>
<dbReference type="VEuPathDB" id="TrichDB:TVAG_314860"/>
<reference evidence="1" key="1">
    <citation type="submission" date="2006-10" db="EMBL/GenBank/DDBJ databases">
        <authorList>
            <person name="Amadeo P."/>
            <person name="Zhao Q."/>
            <person name="Wortman J."/>
            <person name="Fraser-Liggett C."/>
            <person name="Carlton J."/>
        </authorList>
    </citation>
    <scope>NUCLEOTIDE SEQUENCE</scope>
    <source>
        <strain evidence="1">G3</strain>
    </source>
</reference>
<evidence type="ECO:0000313" key="1">
    <source>
        <dbReference type="EMBL" id="EAY03956.1"/>
    </source>
</evidence>
<proteinExistence type="predicted"/>
<protein>
    <submittedName>
        <fullName evidence="1">Uncharacterized protein</fullName>
    </submittedName>
</protein>
<dbReference type="Proteomes" id="UP000001542">
    <property type="component" value="Unassembled WGS sequence"/>
</dbReference>
<dbReference type="VEuPathDB" id="TrichDB:TVAGG3_0045940"/>